<dbReference type="GO" id="GO:0005615">
    <property type="term" value="C:extracellular space"/>
    <property type="evidence" value="ECO:0007669"/>
    <property type="project" value="TreeGrafter"/>
</dbReference>
<dbReference type="CDD" id="cd10288">
    <property type="entry name" value="prolactin_like"/>
    <property type="match status" value="1"/>
</dbReference>
<dbReference type="GO" id="GO:0005148">
    <property type="term" value="F:prolactin receptor binding"/>
    <property type="evidence" value="ECO:0007669"/>
    <property type="project" value="TreeGrafter"/>
</dbReference>
<dbReference type="GO" id="GO:0007565">
    <property type="term" value="P:female pregnancy"/>
    <property type="evidence" value="ECO:0007669"/>
    <property type="project" value="TreeGrafter"/>
</dbReference>
<dbReference type="GO" id="GO:1903489">
    <property type="term" value="P:positive regulation of lactation"/>
    <property type="evidence" value="ECO:0007669"/>
    <property type="project" value="TreeGrafter"/>
</dbReference>
<keyword evidence="7" id="KW-0325">Glycoprotein</keyword>
<evidence type="ECO:0000313" key="9">
    <source>
        <dbReference type="Ensembl" id="ENSMSIP00000018072.1"/>
    </source>
</evidence>
<dbReference type="GO" id="GO:0008284">
    <property type="term" value="P:positive regulation of cell population proliferation"/>
    <property type="evidence" value="ECO:0007669"/>
    <property type="project" value="TreeGrafter"/>
</dbReference>
<evidence type="ECO:0000256" key="2">
    <source>
        <dbReference type="ARBA" id="ARBA00008474"/>
    </source>
</evidence>
<reference evidence="9" key="2">
    <citation type="submission" date="2025-09" db="UniProtKB">
        <authorList>
            <consortium name="Ensembl"/>
        </authorList>
    </citation>
    <scope>IDENTIFICATION</scope>
</reference>
<feature type="transmembrane region" description="Helical" evidence="8">
    <location>
        <begin position="6"/>
        <end position="24"/>
    </location>
</feature>
<dbReference type="InterPro" id="IPR009079">
    <property type="entry name" value="4_helix_cytokine-like_core"/>
</dbReference>
<dbReference type="PANTHER" id="PTHR11417:SF16">
    <property type="entry name" value="DECIDUAL PRL-RELATED PROTEIN-RELATED"/>
    <property type="match status" value="1"/>
</dbReference>
<name>A0A8C6H9D6_MUSSI</name>
<dbReference type="GO" id="GO:0046427">
    <property type="term" value="P:positive regulation of receptor signaling pathway via JAK-STAT"/>
    <property type="evidence" value="ECO:0007669"/>
    <property type="project" value="TreeGrafter"/>
</dbReference>
<evidence type="ECO:0000256" key="4">
    <source>
        <dbReference type="ARBA" id="ARBA00022702"/>
    </source>
</evidence>
<evidence type="ECO:0000256" key="7">
    <source>
        <dbReference type="ARBA" id="ARBA00023180"/>
    </source>
</evidence>
<evidence type="ECO:0000256" key="5">
    <source>
        <dbReference type="ARBA" id="ARBA00022729"/>
    </source>
</evidence>
<keyword evidence="8" id="KW-0812">Transmembrane</keyword>
<dbReference type="GO" id="GO:0031667">
    <property type="term" value="P:response to nutrient levels"/>
    <property type="evidence" value="ECO:0007669"/>
    <property type="project" value="TreeGrafter"/>
</dbReference>
<dbReference type="Pfam" id="PF00103">
    <property type="entry name" value="Hormone_1"/>
    <property type="match status" value="1"/>
</dbReference>
<dbReference type="Ensembl" id="ENSMSIT00000022848.1">
    <property type="protein sequence ID" value="ENSMSIP00000018072.1"/>
    <property type="gene ID" value="ENSMSIG00000015398.1"/>
</dbReference>
<evidence type="ECO:0000256" key="1">
    <source>
        <dbReference type="ARBA" id="ARBA00004613"/>
    </source>
</evidence>
<reference evidence="9" key="1">
    <citation type="submission" date="2025-08" db="UniProtKB">
        <authorList>
            <consortium name="Ensembl"/>
        </authorList>
    </citation>
    <scope>IDENTIFICATION</scope>
</reference>
<proteinExistence type="inferred from homology"/>
<sequence>MVLPLIQPHFCTFLLLVVSNLLLWEKTASISACHTDEEGCMKPLVETFNNAIQRAEIILNVSEQMHQEFLHNEFSSRHFTHFNSQLIRQDQLVLRARTYCHSTITNPSNIGPEYKNIKTKKYLKMLINFVGAWISPLYHLVIELSAMHDVPENILSKANEIEENNRELLNDLRWILTKVYPTAKMKKLFPTWEHLPSIKSTDINYQFLAIFNLSHCLRVDIFYTKFHLRTLKCRITGKDC</sequence>
<accession>A0A8C6H9D6</accession>
<dbReference type="PANTHER" id="PTHR11417">
    <property type="entry name" value="SOMATOTROPIN,PROLACTIN"/>
    <property type="match status" value="1"/>
</dbReference>
<dbReference type="GO" id="GO:0005179">
    <property type="term" value="F:hormone activity"/>
    <property type="evidence" value="ECO:0007669"/>
    <property type="project" value="UniProtKB-KW"/>
</dbReference>
<dbReference type="SUPFAM" id="SSF47266">
    <property type="entry name" value="4-helical cytokines"/>
    <property type="match status" value="1"/>
</dbReference>
<organism evidence="9 10">
    <name type="scientific">Mus spicilegus</name>
    <name type="common">Mound-building mouse</name>
    <dbReference type="NCBI Taxonomy" id="10103"/>
    <lineage>
        <taxon>Eukaryota</taxon>
        <taxon>Metazoa</taxon>
        <taxon>Chordata</taxon>
        <taxon>Craniata</taxon>
        <taxon>Vertebrata</taxon>
        <taxon>Euteleostomi</taxon>
        <taxon>Mammalia</taxon>
        <taxon>Eutheria</taxon>
        <taxon>Euarchontoglires</taxon>
        <taxon>Glires</taxon>
        <taxon>Rodentia</taxon>
        <taxon>Myomorpha</taxon>
        <taxon>Muroidea</taxon>
        <taxon>Muridae</taxon>
        <taxon>Murinae</taxon>
        <taxon>Mus</taxon>
        <taxon>Mus</taxon>
    </lineage>
</organism>
<dbReference type="FunFam" id="1.20.1250.10:FF:000036">
    <property type="entry name" value="Growth hormone d15"/>
    <property type="match status" value="1"/>
</dbReference>
<evidence type="ECO:0000256" key="6">
    <source>
        <dbReference type="ARBA" id="ARBA00023157"/>
    </source>
</evidence>
<feature type="transmembrane region" description="Helical" evidence="8">
    <location>
        <begin position="122"/>
        <end position="141"/>
    </location>
</feature>
<protein>
    <submittedName>
        <fullName evidence="9">Prolactin family 8, subfamily a, member 1</fullName>
    </submittedName>
</protein>
<dbReference type="AlphaFoldDB" id="A0A8C6H9D6"/>
<dbReference type="GeneTree" id="ENSGT00950000182818"/>
<comment type="similarity">
    <text evidence="2">Belongs to the somatotropin/prolactin family.</text>
</comment>
<evidence type="ECO:0000256" key="8">
    <source>
        <dbReference type="SAM" id="Phobius"/>
    </source>
</evidence>
<keyword evidence="5" id="KW-0732">Signal</keyword>
<keyword evidence="8" id="KW-0472">Membrane</keyword>
<keyword evidence="3" id="KW-0964">Secreted</keyword>
<keyword evidence="6" id="KW-1015">Disulfide bond</keyword>
<keyword evidence="10" id="KW-1185">Reference proteome</keyword>
<evidence type="ECO:0000256" key="3">
    <source>
        <dbReference type="ARBA" id="ARBA00022525"/>
    </source>
</evidence>
<comment type="subcellular location">
    <subcellularLocation>
        <location evidence="1">Secreted</location>
    </subcellularLocation>
</comment>
<dbReference type="GO" id="GO:0030879">
    <property type="term" value="P:mammary gland development"/>
    <property type="evidence" value="ECO:0007669"/>
    <property type="project" value="TreeGrafter"/>
</dbReference>
<dbReference type="Gene3D" id="1.20.1250.10">
    <property type="match status" value="1"/>
</dbReference>
<keyword evidence="4" id="KW-0372">Hormone</keyword>
<keyword evidence="8" id="KW-1133">Transmembrane helix</keyword>
<dbReference type="Proteomes" id="UP000694415">
    <property type="component" value="Unplaced"/>
</dbReference>
<evidence type="ECO:0000313" key="10">
    <source>
        <dbReference type="Proteomes" id="UP000694415"/>
    </source>
</evidence>
<dbReference type="InterPro" id="IPR001400">
    <property type="entry name" value="Somatotropin/Prolactin"/>
</dbReference>